<proteinExistence type="predicted"/>
<organism evidence="1">
    <name type="scientific">Inoviridae sp. ctjYd14</name>
    <dbReference type="NCBI Taxonomy" id="2825784"/>
    <lineage>
        <taxon>Viruses</taxon>
        <taxon>Monodnaviria</taxon>
        <taxon>Loebvirae</taxon>
        <taxon>Hofneiviricota</taxon>
        <taxon>Faserviricetes</taxon>
        <taxon>Tubulavirales</taxon>
        <taxon>Inoviridae</taxon>
    </lineage>
</organism>
<sequence>MIIYASNIFNFFSIFHYPTLLTNFYLWKDILCKVKIVCRGDLRKKCENIEFYFAFMHIMTSGDIVQS</sequence>
<accession>A0A8S5RTT5</accession>
<name>A0A8S5RTT5_9VIRU</name>
<reference evidence="1" key="1">
    <citation type="journal article" date="2021" name="Proc. Natl. Acad. Sci. U.S.A.">
        <title>A Catalog of Tens of Thousands of Viruses from Human Metagenomes Reveals Hidden Associations with Chronic Diseases.</title>
        <authorList>
            <person name="Tisza M.J."/>
            <person name="Buck C.B."/>
        </authorList>
    </citation>
    <scope>NUCLEOTIDE SEQUENCE</scope>
    <source>
        <strain evidence="1">CtjYd14</strain>
    </source>
</reference>
<dbReference type="EMBL" id="BK059156">
    <property type="protein sequence ID" value="DAE92762.1"/>
    <property type="molecule type" value="Genomic_DNA"/>
</dbReference>
<evidence type="ECO:0000313" key="1">
    <source>
        <dbReference type="EMBL" id="DAE92762.1"/>
    </source>
</evidence>
<protein>
    <submittedName>
        <fullName evidence="1">Uncharacterized protein</fullName>
    </submittedName>
</protein>